<accession>A0A9D6Z349</accession>
<evidence type="ECO:0000256" key="1">
    <source>
        <dbReference type="SAM" id="Phobius"/>
    </source>
</evidence>
<dbReference type="Proteomes" id="UP000807825">
    <property type="component" value="Unassembled WGS sequence"/>
</dbReference>
<keyword evidence="1" id="KW-0472">Membrane</keyword>
<dbReference type="AlphaFoldDB" id="A0A9D6Z349"/>
<comment type="caution">
    <text evidence="2">The sequence shown here is derived from an EMBL/GenBank/DDBJ whole genome shotgun (WGS) entry which is preliminary data.</text>
</comment>
<gene>
    <name evidence="2" type="ORF">HY912_08225</name>
</gene>
<organism evidence="2 3">
    <name type="scientific">Desulfomonile tiedjei</name>
    <dbReference type="NCBI Taxonomy" id="2358"/>
    <lineage>
        <taxon>Bacteria</taxon>
        <taxon>Pseudomonadati</taxon>
        <taxon>Thermodesulfobacteriota</taxon>
        <taxon>Desulfomonilia</taxon>
        <taxon>Desulfomonilales</taxon>
        <taxon>Desulfomonilaceae</taxon>
        <taxon>Desulfomonile</taxon>
    </lineage>
</organism>
<name>A0A9D6Z349_9BACT</name>
<reference evidence="2" key="1">
    <citation type="submission" date="2020-07" db="EMBL/GenBank/DDBJ databases">
        <title>Huge and variable diversity of episymbiotic CPR bacteria and DPANN archaea in groundwater ecosystems.</title>
        <authorList>
            <person name="He C.Y."/>
            <person name="Keren R."/>
            <person name="Whittaker M."/>
            <person name="Farag I.F."/>
            <person name="Doudna J."/>
            <person name="Cate J.H.D."/>
            <person name="Banfield J.F."/>
        </authorList>
    </citation>
    <scope>NUCLEOTIDE SEQUENCE</scope>
    <source>
        <strain evidence="2">NC_groundwater_1664_Pr3_B-0.1um_52_9</strain>
    </source>
</reference>
<keyword evidence="1" id="KW-0812">Transmembrane</keyword>
<sequence>MATLEDSLPYLQSFFQLNFLFSGLEVSSSTVLAARIAMFAVLGVGVLWAAFKIIVKVLDCFQTFFGVLGPLPKSFFLLLILVVPLSPDSIGARWIGYILLVAAMFGLACSGILLVILWKYGVDQALRLVKFFRPRSLEPVRSTEQCFSPDNMVINTGGVP</sequence>
<keyword evidence="1" id="KW-1133">Transmembrane helix</keyword>
<feature type="transmembrane region" description="Helical" evidence="1">
    <location>
        <begin position="32"/>
        <end position="51"/>
    </location>
</feature>
<evidence type="ECO:0000313" key="3">
    <source>
        <dbReference type="Proteomes" id="UP000807825"/>
    </source>
</evidence>
<evidence type="ECO:0000313" key="2">
    <source>
        <dbReference type="EMBL" id="MBI5249465.1"/>
    </source>
</evidence>
<proteinExistence type="predicted"/>
<protein>
    <submittedName>
        <fullName evidence="2">Uncharacterized protein</fullName>
    </submittedName>
</protein>
<dbReference type="EMBL" id="JACRDE010000224">
    <property type="protein sequence ID" value="MBI5249465.1"/>
    <property type="molecule type" value="Genomic_DNA"/>
</dbReference>
<feature type="transmembrane region" description="Helical" evidence="1">
    <location>
        <begin position="63"/>
        <end position="82"/>
    </location>
</feature>
<feature type="transmembrane region" description="Helical" evidence="1">
    <location>
        <begin position="94"/>
        <end position="118"/>
    </location>
</feature>